<dbReference type="InterPro" id="IPR001005">
    <property type="entry name" value="SANT/Myb"/>
</dbReference>
<feature type="region of interest" description="Disordered" evidence="1">
    <location>
        <begin position="1"/>
        <end position="20"/>
    </location>
</feature>
<dbReference type="AlphaFoldDB" id="A0A0V0QYW8"/>
<dbReference type="GO" id="GO:0003677">
    <property type="term" value="F:DNA binding"/>
    <property type="evidence" value="ECO:0007669"/>
    <property type="project" value="UniProtKB-KW"/>
</dbReference>
<dbReference type="Proteomes" id="UP000054937">
    <property type="component" value="Unassembled WGS sequence"/>
</dbReference>
<reference evidence="3 4" key="1">
    <citation type="journal article" date="2015" name="Sci. Rep.">
        <title>Genome of the facultative scuticociliatosis pathogen Pseudocohnilembus persalinus provides insight into its virulence through horizontal gene transfer.</title>
        <authorList>
            <person name="Xiong J."/>
            <person name="Wang G."/>
            <person name="Cheng J."/>
            <person name="Tian M."/>
            <person name="Pan X."/>
            <person name="Warren A."/>
            <person name="Jiang C."/>
            <person name="Yuan D."/>
            <person name="Miao W."/>
        </authorList>
    </citation>
    <scope>NUCLEOTIDE SEQUENCE [LARGE SCALE GENOMIC DNA]</scope>
    <source>
        <strain evidence="3">36N120E</strain>
    </source>
</reference>
<comment type="caution">
    <text evidence="3">The sequence shown here is derived from an EMBL/GenBank/DDBJ whole genome shotgun (WGS) entry which is preliminary data.</text>
</comment>
<organism evidence="3 4">
    <name type="scientific">Pseudocohnilembus persalinus</name>
    <name type="common">Ciliate</name>
    <dbReference type="NCBI Taxonomy" id="266149"/>
    <lineage>
        <taxon>Eukaryota</taxon>
        <taxon>Sar</taxon>
        <taxon>Alveolata</taxon>
        <taxon>Ciliophora</taxon>
        <taxon>Intramacronucleata</taxon>
        <taxon>Oligohymenophorea</taxon>
        <taxon>Scuticociliatia</taxon>
        <taxon>Philasterida</taxon>
        <taxon>Pseudocohnilembidae</taxon>
        <taxon>Pseudocohnilembus</taxon>
    </lineage>
</organism>
<dbReference type="SMART" id="SM00717">
    <property type="entry name" value="SANT"/>
    <property type="match status" value="1"/>
</dbReference>
<protein>
    <submittedName>
        <fullName evidence="3">Homeodomain protein</fullName>
    </submittedName>
</protein>
<dbReference type="SUPFAM" id="SSF46689">
    <property type="entry name" value="Homeodomain-like"/>
    <property type="match status" value="1"/>
</dbReference>
<keyword evidence="3" id="KW-0238">DNA-binding</keyword>
<dbReference type="Pfam" id="PF15963">
    <property type="entry name" value="Myb_DNA-bind_7"/>
    <property type="match status" value="1"/>
</dbReference>
<keyword evidence="4" id="KW-1185">Reference proteome</keyword>
<dbReference type="InterPro" id="IPR039467">
    <property type="entry name" value="TFIIIB_B''_Myb"/>
</dbReference>
<dbReference type="Gene3D" id="1.10.10.60">
    <property type="entry name" value="Homeodomain-like"/>
    <property type="match status" value="1"/>
</dbReference>
<dbReference type="InterPro" id="IPR009057">
    <property type="entry name" value="Homeodomain-like_sf"/>
</dbReference>
<evidence type="ECO:0000313" key="3">
    <source>
        <dbReference type="EMBL" id="KRX07435.1"/>
    </source>
</evidence>
<dbReference type="OrthoDB" id="272624at2759"/>
<feature type="domain" description="Myb-like" evidence="2">
    <location>
        <begin position="133"/>
        <end position="181"/>
    </location>
</feature>
<accession>A0A0V0QYW8</accession>
<evidence type="ECO:0000256" key="1">
    <source>
        <dbReference type="SAM" id="MobiDB-lite"/>
    </source>
</evidence>
<dbReference type="InParanoid" id="A0A0V0QYW8"/>
<evidence type="ECO:0000313" key="4">
    <source>
        <dbReference type="Proteomes" id="UP000054937"/>
    </source>
</evidence>
<sequence>METELNQEFTSNYSEETPSDSCTEIIGNFQIFTKNKAQTEIKSQEQQEQQTVLQTQNLTGQKQIQEQEQTLKEIVGDILKPGQKNMIVKNLSHYTKNNNKNIYNNNNIEQTVVAFKVNSRSFRQNRTGENNMKLKYWSKEEINQFDQLLLQFGTDFTAISYIMKSKTRNQVRARYNKQMKSNF</sequence>
<keyword evidence="3" id="KW-0371">Homeobox</keyword>
<proteinExistence type="predicted"/>
<dbReference type="EMBL" id="LDAU01000083">
    <property type="protein sequence ID" value="KRX07435.1"/>
    <property type="molecule type" value="Genomic_DNA"/>
</dbReference>
<evidence type="ECO:0000259" key="2">
    <source>
        <dbReference type="SMART" id="SM00717"/>
    </source>
</evidence>
<gene>
    <name evidence="3" type="ORF">PPERSA_03268</name>
</gene>
<dbReference type="CDD" id="cd00167">
    <property type="entry name" value="SANT"/>
    <property type="match status" value="1"/>
</dbReference>
<name>A0A0V0QYW8_PSEPJ</name>